<keyword evidence="2" id="KW-0472">Membrane</keyword>
<gene>
    <name evidence="4" type="ORF">PVAND_001561</name>
</gene>
<feature type="region of interest" description="Disordered" evidence="1">
    <location>
        <begin position="168"/>
        <end position="191"/>
    </location>
</feature>
<evidence type="ECO:0000256" key="3">
    <source>
        <dbReference type="SAM" id="SignalP"/>
    </source>
</evidence>
<evidence type="ECO:0000313" key="5">
    <source>
        <dbReference type="Proteomes" id="UP001107558"/>
    </source>
</evidence>
<evidence type="ECO:0000313" key="4">
    <source>
        <dbReference type="EMBL" id="KAG5671360.1"/>
    </source>
</evidence>
<keyword evidence="3" id="KW-0732">Signal</keyword>
<comment type="caution">
    <text evidence="4">The sequence shown here is derived from an EMBL/GenBank/DDBJ whole genome shotgun (WGS) entry which is preliminary data.</text>
</comment>
<keyword evidence="2" id="KW-0812">Transmembrane</keyword>
<feature type="transmembrane region" description="Helical" evidence="2">
    <location>
        <begin position="350"/>
        <end position="369"/>
    </location>
</feature>
<feature type="region of interest" description="Disordered" evidence="1">
    <location>
        <begin position="216"/>
        <end position="240"/>
    </location>
</feature>
<proteinExistence type="predicted"/>
<organism evidence="4 5">
    <name type="scientific">Polypedilum vanderplanki</name>
    <name type="common">Sleeping chironomid midge</name>
    <dbReference type="NCBI Taxonomy" id="319348"/>
    <lineage>
        <taxon>Eukaryota</taxon>
        <taxon>Metazoa</taxon>
        <taxon>Ecdysozoa</taxon>
        <taxon>Arthropoda</taxon>
        <taxon>Hexapoda</taxon>
        <taxon>Insecta</taxon>
        <taxon>Pterygota</taxon>
        <taxon>Neoptera</taxon>
        <taxon>Endopterygota</taxon>
        <taxon>Diptera</taxon>
        <taxon>Nematocera</taxon>
        <taxon>Chironomoidea</taxon>
        <taxon>Chironomidae</taxon>
        <taxon>Chironominae</taxon>
        <taxon>Polypedilum</taxon>
        <taxon>Polypedilum</taxon>
    </lineage>
</organism>
<dbReference type="EMBL" id="JADBJN010000003">
    <property type="protein sequence ID" value="KAG5671360.1"/>
    <property type="molecule type" value="Genomic_DNA"/>
</dbReference>
<evidence type="ECO:0000256" key="2">
    <source>
        <dbReference type="SAM" id="Phobius"/>
    </source>
</evidence>
<dbReference type="AlphaFoldDB" id="A0A9J6BNS9"/>
<feature type="chain" id="PRO_5039948292" evidence="3">
    <location>
        <begin position="19"/>
        <end position="427"/>
    </location>
</feature>
<dbReference type="OrthoDB" id="7675048at2759"/>
<keyword evidence="5" id="KW-1185">Reference proteome</keyword>
<name>A0A9J6BNS9_POLVA</name>
<dbReference type="Proteomes" id="UP001107558">
    <property type="component" value="Chromosome 3"/>
</dbReference>
<evidence type="ECO:0000256" key="1">
    <source>
        <dbReference type="SAM" id="MobiDB-lite"/>
    </source>
</evidence>
<protein>
    <submittedName>
        <fullName evidence="4">Uncharacterized protein</fullName>
    </submittedName>
</protein>
<sequence length="427" mass="49052">MTSSILILLLHVVNFIAADWIKLPSISPTTAPPPTTTILTSSHSQNVPKVVFKLAPPPDPDIFSSETMSSIFSYRPTTKPTEFPSSSTKKSYIRKNFHTTVTSKVVHFPGNVSNLVDNNEFIKPIVLDQENKKTNNVRFYNKTVAMNVIPLKSSQLIINDEMKFTMEEEKDEDDGVTITVDDDDANNSSIDEEGYEADDELDDYYYEEDELNKFPEPYKNKQHQSSTTEMPKAHKKSHNKIGNAQRRMQLLQKSSRKPFPNINFPTFINFIKKIQESFAMRTAKSIGEKIKMLMSFRDRLMLAINHQIKRLWVKQPRVTKTKKRGKRTIGGEEWMEHKTSNAMDFPSVEGALLSICFLTFAVFLIKLVLQVIQTIKMKKAMWATQMINTGGTETVVIKRRNERAIQSDEDYYYLLKTLDSIHNLKVH</sequence>
<accession>A0A9J6BNS9</accession>
<keyword evidence="2" id="KW-1133">Transmembrane helix</keyword>
<reference evidence="4" key="1">
    <citation type="submission" date="2021-03" db="EMBL/GenBank/DDBJ databases">
        <title>Chromosome level genome of the anhydrobiotic midge Polypedilum vanderplanki.</title>
        <authorList>
            <person name="Yoshida Y."/>
            <person name="Kikawada T."/>
            <person name="Gusev O."/>
        </authorList>
    </citation>
    <scope>NUCLEOTIDE SEQUENCE</scope>
    <source>
        <strain evidence="4">NIAS01</strain>
        <tissue evidence="4">Whole body or cell culture</tissue>
    </source>
</reference>
<feature type="signal peptide" evidence="3">
    <location>
        <begin position="1"/>
        <end position="18"/>
    </location>
</feature>